<dbReference type="InterPro" id="IPR001509">
    <property type="entry name" value="Epimerase_deHydtase"/>
</dbReference>
<gene>
    <name evidence="2" type="ORF">J2851_004094</name>
</gene>
<feature type="domain" description="NAD-dependent epimerase/dehydratase" evidence="1">
    <location>
        <begin position="1"/>
        <end position="212"/>
    </location>
</feature>
<protein>
    <submittedName>
        <fullName evidence="2">UDP-glucose 4-epimerase</fullName>
        <ecNumber evidence="2">5.1.3.2</ecNumber>
    </submittedName>
</protein>
<keyword evidence="2" id="KW-0413">Isomerase</keyword>
<proteinExistence type="predicted"/>
<evidence type="ECO:0000313" key="3">
    <source>
        <dbReference type="Proteomes" id="UP000781958"/>
    </source>
</evidence>
<dbReference type="EMBL" id="JAGINP010000015">
    <property type="protein sequence ID" value="MBP2294305.1"/>
    <property type="molecule type" value="Genomic_DNA"/>
</dbReference>
<dbReference type="PANTHER" id="PTHR43245">
    <property type="entry name" value="BIFUNCTIONAL POLYMYXIN RESISTANCE PROTEIN ARNA"/>
    <property type="match status" value="1"/>
</dbReference>
<reference evidence="2 3" key="1">
    <citation type="submission" date="2021-03" db="EMBL/GenBank/DDBJ databases">
        <title>Genomic Encyclopedia of Type Strains, Phase III (KMG-III): the genomes of soil and plant-associated and newly described type strains.</title>
        <authorList>
            <person name="Whitman W."/>
        </authorList>
    </citation>
    <scope>NUCLEOTIDE SEQUENCE [LARGE SCALE GENOMIC DNA]</scope>
    <source>
        <strain evidence="2 3">IMMIB AFH-6</strain>
    </source>
</reference>
<comment type="caution">
    <text evidence="2">The sequence shown here is derived from an EMBL/GenBank/DDBJ whole genome shotgun (WGS) entry which is preliminary data.</text>
</comment>
<dbReference type="Gene3D" id="3.40.50.720">
    <property type="entry name" value="NAD(P)-binding Rossmann-like Domain"/>
    <property type="match status" value="1"/>
</dbReference>
<dbReference type="CDD" id="cd08946">
    <property type="entry name" value="SDR_e"/>
    <property type="match status" value="1"/>
</dbReference>
<evidence type="ECO:0000313" key="2">
    <source>
        <dbReference type="EMBL" id="MBP2294305.1"/>
    </source>
</evidence>
<name>A0ABS4SP25_9PROT</name>
<dbReference type="Pfam" id="PF01370">
    <property type="entry name" value="Epimerase"/>
    <property type="match status" value="1"/>
</dbReference>
<accession>A0ABS4SP25</accession>
<sequence>MLVTGAGGVCGSRVVAKLLELGHDVTAVAGRSGLGRLPAGGERLTTLVGDLCADDLPLPTEAQAVVHAAAQLPDPGVDVSGLVRSNVLATQRLVERAVSMGAHTFIYFSSLSVYGRITGPQVDETTPILDPEPYGLTKLLGERLVADRADRLRSMALRLPGVIGPGSRRNWLSRVMETARRGDEITLFQPEAPFNNAAHVDDVARFVGTLLDGDWTGADAVTLAAAGMTSIEGAARAVVEGLGSRSPIAVRAHAGSSFTVSSARATQRYGYAPMPIEAMLARFARENAAGSTQGAGRCG</sequence>
<dbReference type="InterPro" id="IPR036291">
    <property type="entry name" value="NAD(P)-bd_dom_sf"/>
</dbReference>
<dbReference type="GO" id="GO:0003978">
    <property type="term" value="F:UDP-glucose 4-epimerase activity"/>
    <property type="evidence" value="ECO:0007669"/>
    <property type="project" value="UniProtKB-EC"/>
</dbReference>
<keyword evidence="3" id="KW-1185">Reference proteome</keyword>
<dbReference type="RefSeq" id="WP_209768462.1">
    <property type="nucleotide sequence ID" value="NZ_JAGINP010000015.1"/>
</dbReference>
<dbReference type="SUPFAM" id="SSF51735">
    <property type="entry name" value="NAD(P)-binding Rossmann-fold domains"/>
    <property type="match status" value="1"/>
</dbReference>
<dbReference type="Proteomes" id="UP000781958">
    <property type="component" value="Unassembled WGS sequence"/>
</dbReference>
<dbReference type="InterPro" id="IPR050177">
    <property type="entry name" value="Lipid_A_modif_metabolic_enz"/>
</dbReference>
<evidence type="ECO:0000259" key="1">
    <source>
        <dbReference type="Pfam" id="PF01370"/>
    </source>
</evidence>
<dbReference type="EC" id="5.1.3.2" evidence="2"/>
<organism evidence="2 3">
    <name type="scientific">Azospirillum rugosum</name>
    <dbReference type="NCBI Taxonomy" id="416170"/>
    <lineage>
        <taxon>Bacteria</taxon>
        <taxon>Pseudomonadati</taxon>
        <taxon>Pseudomonadota</taxon>
        <taxon>Alphaproteobacteria</taxon>
        <taxon>Rhodospirillales</taxon>
        <taxon>Azospirillaceae</taxon>
        <taxon>Azospirillum</taxon>
    </lineage>
</organism>